<keyword evidence="5" id="KW-1185">Reference proteome</keyword>
<sequence>MYAAGDATLEDIQSELTDRGLRTRATQRRPAGPISVSKIHQLLQDPYYVGIVSYKGDEYSGRHEPLIDRDLFDEVQDLMASRGRAGERRRVVHHYLKGTLWCGACWHRDQTIRRMIIRRTISRSGDEYLYFFCRGTQDGTCNAKYSNVQRVEDAVAEHCRTVQFTPDFIHAMRQSLADALTDQEASQHALKEQLESQLARLDTQESNLLDLAIDDTIPKDKIRAKLREIGVTRERLNAQLAAAVDTLTDAVEFISVNLRLLENPYELYRHGSDEVRRRLNQAIFTRVFIDHDEITGHALKAPLDDLLTVQTTYHANSVAKSCEEPPPGIEPFTWSEHHPATTKEGAAHKGDSFTSTTLRLPTNLDHRVPVSSKPHLVGLTGFEPATP</sequence>
<organism evidence="4 5">
    <name type="scientific">Tessaracoccus palaemonis</name>
    <dbReference type="NCBI Taxonomy" id="2829499"/>
    <lineage>
        <taxon>Bacteria</taxon>
        <taxon>Bacillati</taxon>
        <taxon>Actinomycetota</taxon>
        <taxon>Actinomycetes</taxon>
        <taxon>Propionibacteriales</taxon>
        <taxon>Propionibacteriaceae</taxon>
        <taxon>Tessaracoccus</taxon>
    </lineage>
</organism>
<dbReference type="InterPro" id="IPR050639">
    <property type="entry name" value="SSR_resolvase"/>
</dbReference>
<reference evidence="4 5" key="1">
    <citation type="submission" date="2021-07" db="EMBL/GenBank/DDBJ databases">
        <title>complete genome sequencing of Tessaracoccus sp.J1M15.</title>
        <authorList>
            <person name="Bae J.-W."/>
            <person name="Kim D.-y."/>
        </authorList>
    </citation>
    <scope>NUCLEOTIDE SEQUENCE [LARGE SCALE GENOMIC DNA]</scope>
    <source>
        <strain evidence="4 5">J1M15</strain>
    </source>
</reference>
<accession>A0ABX8SMM5</accession>
<proteinExistence type="predicted"/>
<dbReference type="Pfam" id="PF07508">
    <property type="entry name" value="Recombinase"/>
    <property type="match status" value="1"/>
</dbReference>
<keyword evidence="2" id="KW-0233">DNA recombination</keyword>
<evidence type="ECO:0000256" key="1">
    <source>
        <dbReference type="ARBA" id="ARBA00023125"/>
    </source>
</evidence>
<dbReference type="PANTHER" id="PTHR30461:SF2">
    <property type="entry name" value="SERINE RECOMBINASE PINE-RELATED"/>
    <property type="match status" value="1"/>
</dbReference>
<dbReference type="InterPro" id="IPR011109">
    <property type="entry name" value="DNA_bind_recombinase_dom"/>
</dbReference>
<evidence type="ECO:0000256" key="2">
    <source>
        <dbReference type="ARBA" id="ARBA00023172"/>
    </source>
</evidence>
<protein>
    <submittedName>
        <fullName evidence="4">Recombinase family protein</fullName>
    </submittedName>
</protein>
<dbReference type="Proteomes" id="UP000824504">
    <property type="component" value="Chromosome"/>
</dbReference>
<name>A0ABX8SMM5_9ACTN</name>
<dbReference type="EMBL" id="CP079216">
    <property type="protein sequence ID" value="QXT64194.1"/>
    <property type="molecule type" value="Genomic_DNA"/>
</dbReference>
<evidence type="ECO:0000313" key="5">
    <source>
        <dbReference type="Proteomes" id="UP000824504"/>
    </source>
</evidence>
<feature type="domain" description="Recombinase" evidence="3">
    <location>
        <begin position="1"/>
        <end position="85"/>
    </location>
</feature>
<evidence type="ECO:0000313" key="4">
    <source>
        <dbReference type="EMBL" id="QXT64194.1"/>
    </source>
</evidence>
<dbReference type="PROSITE" id="PS51737">
    <property type="entry name" value="RECOMBINASE_DNA_BIND"/>
    <property type="match status" value="1"/>
</dbReference>
<keyword evidence="1" id="KW-0238">DNA-binding</keyword>
<gene>
    <name evidence="4" type="ORF">KDB89_07055</name>
</gene>
<dbReference type="PANTHER" id="PTHR30461">
    <property type="entry name" value="DNA-INVERTASE FROM LAMBDOID PROPHAGE"/>
    <property type="match status" value="1"/>
</dbReference>
<evidence type="ECO:0000259" key="3">
    <source>
        <dbReference type="PROSITE" id="PS51737"/>
    </source>
</evidence>